<keyword evidence="11" id="KW-0227">DNA damage</keyword>
<keyword evidence="15" id="KW-0234">DNA repair</keyword>
<feature type="domain" description="DNA-directed DNA polymerase X" evidence="23">
    <location>
        <begin position="12"/>
        <end position="331"/>
    </location>
</feature>
<keyword evidence="8" id="KW-0808">Transferase</keyword>
<dbReference type="Gene3D" id="1.10.150.20">
    <property type="entry name" value="5' to 3' exonuclease, C-terminal subdomain"/>
    <property type="match status" value="1"/>
</dbReference>
<comment type="cofactor">
    <cofactor evidence="1">
        <name>Mg(2+)</name>
        <dbReference type="ChEBI" id="CHEBI:18420"/>
    </cofactor>
</comment>
<dbReference type="InterPro" id="IPR002054">
    <property type="entry name" value="DNA-dir_DNA_pol_X"/>
</dbReference>
<evidence type="ECO:0000256" key="20">
    <source>
        <dbReference type="ARBA" id="ARBA00045548"/>
    </source>
</evidence>
<keyword evidence="7" id="KW-0237">DNA synthesis</keyword>
<dbReference type="NCBIfam" id="NF006375">
    <property type="entry name" value="PRK08609.1"/>
    <property type="match status" value="1"/>
</dbReference>
<evidence type="ECO:0000256" key="5">
    <source>
        <dbReference type="ARBA" id="ARBA00020020"/>
    </source>
</evidence>
<dbReference type="RefSeq" id="WP_187255437.1">
    <property type="nucleotide sequence ID" value="NZ_JBHULF010000006.1"/>
</dbReference>
<dbReference type="CDD" id="cd07436">
    <property type="entry name" value="PHP_PolX"/>
    <property type="match status" value="1"/>
</dbReference>
<accession>A0ABR7M566</accession>
<keyword evidence="14" id="KW-0915">Sodium</keyword>
<evidence type="ECO:0000256" key="3">
    <source>
        <dbReference type="ARBA" id="ARBA00012417"/>
    </source>
</evidence>
<dbReference type="InterPro" id="IPR010996">
    <property type="entry name" value="HHH_MUS81"/>
</dbReference>
<dbReference type="CDD" id="cd00141">
    <property type="entry name" value="NT_POLXc"/>
    <property type="match status" value="1"/>
</dbReference>
<comment type="catalytic activity">
    <reaction evidence="19">
        <text>a 5'-end 2'-deoxyribose-2'-deoxyribonucleotide-DNA = (2E,4S)-4-hydroxypenten-2-al-5-phosphate + a 5'-end 5'-phospho-2'-deoxyribonucleoside-DNA + H(+)</text>
        <dbReference type="Rhea" id="RHEA:76255"/>
        <dbReference type="Rhea" id="RHEA-COMP:13180"/>
        <dbReference type="Rhea" id="RHEA-COMP:18657"/>
        <dbReference type="ChEBI" id="CHEBI:15378"/>
        <dbReference type="ChEBI" id="CHEBI:136412"/>
        <dbReference type="ChEBI" id="CHEBI:195194"/>
        <dbReference type="ChEBI" id="CHEBI:195195"/>
    </reaction>
</comment>
<dbReference type="SUPFAM" id="SSF47802">
    <property type="entry name" value="DNA polymerase beta, N-terminal domain-like"/>
    <property type="match status" value="1"/>
</dbReference>
<dbReference type="Proteomes" id="UP000765802">
    <property type="component" value="Unassembled WGS sequence"/>
</dbReference>
<dbReference type="PANTHER" id="PTHR36928:SF1">
    <property type="entry name" value="PHOSPHATASE YCDX-RELATED"/>
    <property type="match status" value="1"/>
</dbReference>
<dbReference type="EMBL" id="MBUA01000001">
    <property type="protein sequence ID" value="MBC6490112.1"/>
    <property type="molecule type" value="Genomic_DNA"/>
</dbReference>
<feature type="domain" description="Helix-hairpin-helix DNA-binding motif class 1" evidence="22">
    <location>
        <begin position="104"/>
        <end position="123"/>
    </location>
</feature>
<dbReference type="Gene3D" id="1.10.150.110">
    <property type="entry name" value="DNA polymerase beta, N-terminal domain-like"/>
    <property type="match status" value="1"/>
</dbReference>
<evidence type="ECO:0000256" key="4">
    <source>
        <dbReference type="ARBA" id="ARBA00012720"/>
    </source>
</evidence>
<dbReference type="InterPro" id="IPR016195">
    <property type="entry name" value="Pol/histidinol_Pase-like"/>
</dbReference>
<evidence type="ECO:0000256" key="2">
    <source>
        <dbReference type="ARBA" id="ARBA00004496"/>
    </source>
</evidence>
<evidence type="ECO:0000256" key="6">
    <source>
        <dbReference type="ARBA" id="ARBA00022481"/>
    </source>
</evidence>
<keyword evidence="9" id="KW-0548">Nucleotidyltransferase</keyword>
<dbReference type="InterPro" id="IPR037160">
    <property type="entry name" value="DNA_Pol_thumb_sf"/>
</dbReference>
<dbReference type="EC" id="2.7.7.7" evidence="3"/>
<evidence type="ECO:0000256" key="16">
    <source>
        <dbReference type="ARBA" id="ARBA00035717"/>
    </source>
</evidence>
<evidence type="ECO:0000256" key="7">
    <source>
        <dbReference type="ARBA" id="ARBA00022634"/>
    </source>
</evidence>
<reference evidence="24 25" key="1">
    <citation type="submission" date="2016-07" db="EMBL/GenBank/DDBJ databases">
        <title>Genome analysis of Flavihumibacter stibioxidans YS-17.</title>
        <authorList>
            <person name="Shi K."/>
            <person name="Han Y."/>
            <person name="Wang G."/>
        </authorList>
    </citation>
    <scope>NUCLEOTIDE SEQUENCE [LARGE SCALE GENOMIC DNA]</scope>
    <source>
        <strain evidence="24 25">YS-17</strain>
    </source>
</reference>
<comment type="catalytic activity">
    <reaction evidence="18">
        <text>2'-deoxyribonucleotide-(2'-deoxyribose 5'-phosphate)-2'-deoxyribonucleotide-DNA = a 3'-end 2'-deoxyribonucleotide-(2,3-dehydro-2,3-deoxyribose 5'-phosphate)-DNA + a 5'-end 5'-phospho-2'-deoxyribonucleoside-DNA + H(+)</text>
        <dbReference type="Rhea" id="RHEA:66592"/>
        <dbReference type="Rhea" id="RHEA-COMP:13180"/>
        <dbReference type="Rhea" id="RHEA-COMP:16897"/>
        <dbReference type="Rhea" id="RHEA-COMP:17067"/>
        <dbReference type="ChEBI" id="CHEBI:15378"/>
        <dbReference type="ChEBI" id="CHEBI:136412"/>
        <dbReference type="ChEBI" id="CHEBI:157695"/>
        <dbReference type="ChEBI" id="CHEBI:167181"/>
        <dbReference type="EC" id="4.2.99.18"/>
    </reaction>
</comment>
<dbReference type="SUPFAM" id="SSF81301">
    <property type="entry name" value="Nucleotidyltransferase"/>
    <property type="match status" value="1"/>
</dbReference>
<feature type="domain" description="Helix-hairpin-helix DNA-binding motif class 1" evidence="22">
    <location>
        <begin position="139"/>
        <end position="158"/>
    </location>
</feature>
<evidence type="ECO:0000256" key="11">
    <source>
        <dbReference type="ARBA" id="ARBA00022763"/>
    </source>
</evidence>
<dbReference type="Pfam" id="PF14520">
    <property type="entry name" value="HHH_5"/>
    <property type="match status" value="1"/>
</dbReference>
<dbReference type="PRINTS" id="PR00870">
    <property type="entry name" value="DNAPOLXBETA"/>
</dbReference>
<evidence type="ECO:0000256" key="17">
    <source>
        <dbReference type="ARBA" id="ARBA00035726"/>
    </source>
</evidence>
<keyword evidence="25" id="KW-1185">Reference proteome</keyword>
<dbReference type="InterPro" id="IPR003583">
    <property type="entry name" value="Hlx-hairpin-Hlx_DNA-bd_motif"/>
</dbReference>
<name>A0ABR7M566_9BACT</name>
<dbReference type="InterPro" id="IPR029398">
    <property type="entry name" value="PolB_thumb"/>
</dbReference>
<evidence type="ECO:0000256" key="15">
    <source>
        <dbReference type="ARBA" id="ARBA00023204"/>
    </source>
</evidence>
<evidence type="ECO:0000313" key="25">
    <source>
        <dbReference type="Proteomes" id="UP000765802"/>
    </source>
</evidence>
<dbReference type="Pfam" id="PF14716">
    <property type="entry name" value="HHH_8"/>
    <property type="match status" value="1"/>
</dbReference>
<keyword evidence="12" id="KW-0832">Ubl conjugation</keyword>
<comment type="function">
    <text evidence="20">Repair polymerase that plays a key role in base-excision repair. During this process, the damaged base is excised by specific DNA glycosylases, the DNA backbone is nicked at the abasic site by an apurinic/apyrimidic (AP) endonuclease, and POLB removes 5'-deoxyribose-phosphate from the preincised AP site acting as a 5'-deoxyribose-phosphate lyase (5'-dRP lyase); through its DNA polymerase activity, it adds one nucleotide to the 3' end of the arising single-nucleotide gap. Conducts 'gap-filling' DNA synthesis in a stepwise distributive fashion rather than in a processive fashion as for other DNA polymerases. It is also able to cleave sugar-phosphate bonds 3' to an intact AP site, acting as an AP lyase.</text>
</comment>
<dbReference type="SMART" id="SM00483">
    <property type="entry name" value="POLXc"/>
    <property type="match status" value="1"/>
</dbReference>
<evidence type="ECO:0000256" key="18">
    <source>
        <dbReference type="ARBA" id="ARBA00044632"/>
    </source>
</evidence>
<evidence type="ECO:0000256" key="13">
    <source>
        <dbReference type="ARBA" id="ARBA00022932"/>
    </source>
</evidence>
<dbReference type="PANTHER" id="PTHR36928">
    <property type="entry name" value="PHOSPHATASE YCDX-RELATED"/>
    <property type="match status" value="1"/>
</dbReference>
<comment type="caution">
    <text evidence="24">The sequence shown here is derived from an EMBL/GenBank/DDBJ whole genome shotgun (WGS) entry which is preliminary data.</text>
</comment>
<evidence type="ECO:0000259" key="23">
    <source>
        <dbReference type="SMART" id="SM00483"/>
    </source>
</evidence>
<organism evidence="24 25">
    <name type="scientific">Flavihumibacter stibioxidans</name>
    <dbReference type="NCBI Taxonomy" id="1834163"/>
    <lineage>
        <taxon>Bacteria</taxon>
        <taxon>Pseudomonadati</taxon>
        <taxon>Bacteroidota</taxon>
        <taxon>Chitinophagia</taxon>
        <taxon>Chitinophagales</taxon>
        <taxon>Chitinophagaceae</taxon>
        <taxon>Flavihumibacter</taxon>
    </lineage>
</organism>
<comment type="subcellular location">
    <subcellularLocation>
        <location evidence="2">Cytoplasm</location>
    </subcellularLocation>
</comment>
<comment type="catalytic activity">
    <reaction evidence="21">
        <text>DNA(n) + a 2'-deoxyribonucleoside 5'-triphosphate = DNA(n+1) + diphosphate</text>
        <dbReference type="Rhea" id="RHEA:22508"/>
        <dbReference type="Rhea" id="RHEA-COMP:17339"/>
        <dbReference type="Rhea" id="RHEA-COMP:17340"/>
        <dbReference type="ChEBI" id="CHEBI:33019"/>
        <dbReference type="ChEBI" id="CHEBI:61560"/>
        <dbReference type="ChEBI" id="CHEBI:173112"/>
        <dbReference type="EC" id="2.7.7.7"/>
    </reaction>
</comment>
<feature type="domain" description="Helix-hairpin-helix DNA-binding motif class 1" evidence="22">
    <location>
        <begin position="64"/>
        <end position="83"/>
    </location>
</feature>
<dbReference type="EC" id="4.2.99.18" evidence="4"/>
<proteinExistence type="predicted"/>
<evidence type="ECO:0000256" key="12">
    <source>
        <dbReference type="ARBA" id="ARBA00022843"/>
    </source>
</evidence>
<evidence type="ECO:0000256" key="8">
    <source>
        <dbReference type="ARBA" id="ARBA00022679"/>
    </source>
</evidence>
<dbReference type="InterPro" id="IPR047967">
    <property type="entry name" value="PolX_PHP"/>
</dbReference>
<dbReference type="Pfam" id="PF14791">
    <property type="entry name" value="DNA_pol_B_thumb"/>
    <property type="match status" value="1"/>
</dbReference>
<evidence type="ECO:0000256" key="9">
    <source>
        <dbReference type="ARBA" id="ARBA00022695"/>
    </source>
</evidence>
<dbReference type="InterPro" id="IPR002008">
    <property type="entry name" value="DNA_pol_X_beta-like"/>
</dbReference>
<dbReference type="InterPro" id="IPR022311">
    <property type="entry name" value="PolX-like"/>
</dbReference>
<dbReference type="SMART" id="SM00278">
    <property type="entry name" value="HhH1"/>
    <property type="match status" value="3"/>
</dbReference>
<dbReference type="InterPro" id="IPR050243">
    <property type="entry name" value="PHP_phosphatase"/>
</dbReference>
<keyword evidence="13" id="KW-0239">DNA-directed DNA polymerase</keyword>
<evidence type="ECO:0000256" key="14">
    <source>
        <dbReference type="ARBA" id="ARBA00023053"/>
    </source>
</evidence>
<evidence type="ECO:0000256" key="21">
    <source>
        <dbReference type="ARBA" id="ARBA00049244"/>
    </source>
</evidence>
<dbReference type="PIRSF" id="PIRSF005047">
    <property type="entry name" value="UCP005047_YshC"/>
    <property type="match status" value="1"/>
</dbReference>
<evidence type="ECO:0000313" key="24">
    <source>
        <dbReference type="EMBL" id="MBC6490112.1"/>
    </source>
</evidence>
<dbReference type="InterPro" id="IPR043519">
    <property type="entry name" value="NT_sf"/>
</dbReference>
<evidence type="ECO:0000256" key="1">
    <source>
        <dbReference type="ARBA" id="ARBA00001946"/>
    </source>
</evidence>
<keyword evidence="10" id="KW-0235">DNA replication</keyword>
<keyword evidence="6" id="KW-0488">Methylation</keyword>
<evidence type="ECO:0000256" key="10">
    <source>
        <dbReference type="ARBA" id="ARBA00022705"/>
    </source>
</evidence>
<protein>
    <recommendedName>
        <fullName evidence="5">DNA polymerase beta</fullName>
        <ecNumber evidence="3">2.7.7.7</ecNumber>
        <ecNumber evidence="4">4.2.99.18</ecNumber>
    </recommendedName>
    <alternativeName>
        <fullName evidence="16">5'-deoxyribose-phosphate lyase</fullName>
    </alternativeName>
    <alternativeName>
        <fullName evidence="17">AP lyase</fullName>
    </alternativeName>
</protein>
<sequence>MIPAPLLGSGESHNAKLAAIFHQMAACYRYLGTEHRFRVIAYDGASRTIAALNDDISVYATDIASLDKLKGIGESIAEKIMEFLATGKIKTFEKLKQEVPVELLELMDINGFGPATTRLLHEKLLINNRDDLVAAIESGKLASLKGFGAKRIENMKRGLKLFKEAHSRMLLWDALKTGEAILQQLLSIPGIRKAELAGSLRRRKETIGDIDLIAIADKKNRKRIVARFISLPLVDRVLASGETKASILLKDNSVQVDLRLVNDYEYGAALLYFTGSKEHNIRLRTWAREKGWKLNEYGVFDAASDKMLAGATEEEIYKLFGMSWIPPELREERGEVELAIKHELPDLLTESVMRGDMQMHSTWSDGAEDIETIARFIQKDYPYYEYIVMTDHSPSERIAGGLQVEDFIKQFAEIDRVNKKLKLDFVKKGAEVDILSDGSLDLPDDLLERFDWVTASIHSGFTKDNTERLISACNHPFVNCIGHPCGRLIGKREPYGVDWDKLFDAAVRTGTAIEINAQPNRLDLKDDLVKAAVAKGVMLTISTDAHSLDQYAFMSQGVSVARRGWCTHENILNSYSWKQVEKFRQQKRKHRKVES</sequence>
<dbReference type="SUPFAM" id="SSF89550">
    <property type="entry name" value="PHP domain-like"/>
    <property type="match status" value="1"/>
</dbReference>
<gene>
    <name evidence="24" type="ORF">BC349_03970</name>
</gene>
<dbReference type="InterPro" id="IPR027421">
    <property type="entry name" value="DNA_pol_lamdba_lyase_dom_sf"/>
</dbReference>
<dbReference type="Gene3D" id="3.30.460.10">
    <property type="entry name" value="Beta Polymerase, domain 2"/>
    <property type="match status" value="1"/>
</dbReference>
<dbReference type="Gene3D" id="3.20.20.140">
    <property type="entry name" value="Metal-dependent hydrolases"/>
    <property type="match status" value="1"/>
</dbReference>
<dbReference type="Gene3D" id="3.30.210.10">
    <property type="entry name" value="DNA polymerase, thumb domain"/>
    <property type="match status" value="1"/>
</dbReference>
<evidence type="ECO:0000259" key="22">
    <source>
        <dbReference type="SMART" id="SM00278"/>
    </source>
</evidence>
<evidence type="ECO:0000256" key="19">
    <source>
        <dbReference type="ARBA" id="ARBA00044678"/>
    </source>
</evidence>